<dbReference type="Gene3D" id="1.10.10.10">
    <property type="entry name" value="Winged helix-like DNA-binding domain superfamily/Winged helix DNA-binding domain"/>
    <property type="match status" value="1"/>
</dbReference>
<evidence type="ECO:0000256" key="3">
    <source>
        <dbReference type="ARBA" id="ARBA00023163"/>
    </source>
</evidence>
<dbReference type="RefSeq" id="WP_203843065.1">
    <property type="nucleotide sequence ID" value="NZ_BAAATV010000031.1"/>
</dbReference>
<dbReference type="SMART" id="SM00421">
    <property type="entry name" value="HTH_LUXR"/>
    <property type="match status" value="1"/>
</dbReference>
<dbReference type="SUPFAM" id="SSF46894">
    <property type="entry name" value="C-terminal effector domain of the bipartite response regulators"/>
    <property type="match status" value="1"/>
</dbReference>
<feature type="domain" description="HTH luxR-type" evidence="4">
    <location>
        <begin position="751"/>
        <end position="816"/>
    </location>
</feature>
<gene>
    <name evidence="5" type="ORF">Ahu01nite_092530</name>
</gene>
<dbReference type="InterPro" id="IPR016032">
    <property type="entry name" value="Sig_transdc_resp-reg_C-effctor"/>
</dbReference>
<accession>A0ABQ4A5M5</accession>
<comment type="caution">
    <text evidence="5">The sequence shown here is derived from an EMBL/GenBank/DDBJ whole genome shotgun (WGS) entry which is preliminary data.</text>
</comment>
<dbReference type="Proteomes" id="UP000603200">
    <property type="component" value="Unassembled WGS sequence"/>
</dbReference>
<sequence length="826" mass="87290">MTEPADRDGAIGVLDRLLAGAVAGHGRTATVAGTVGTGKTDLLDTFAARVVDHGALAVIGYGSYAERDLPLGVVHQLLHDAPLPADVRDRARRICLPRARAGRSGPLVDGAAPEPLGAALLHEVGTMLLGLSERYPLAIVVDDAHHADAASLTCLSYLARRVRGSNLLILISCSEFDPMQDDLLNGPQNTRLRLGPLTMHDVCELVAARFGAAAGERHAAEWHGLTGGNPLLLAGLIEDFVAEPGDGSRRVVPGSGYGRAVLRAVSRGEPAVLQVARALAISPGEQVATRLLGLDATVVGRVIRSLTTAGILHRGGFRHRAARDALLAQVDADELAALQARTAELAHQRGAPPEVVAEHLRQATPVAAEWAVTALEDSARTALRDGRVDRGLQYLDCARNQCVTPARRATVTALALRARWRISPAMSGTLIDELAESRRRGELSGADAITLARTLLWHGRFDEARAVLGPLAVGSGPDPAFTAELATFQPWLRVTHPPLGSAVPRPPAGGGPLAATVAASRRMTAVTMLAGVLERGPGRGLVAAAQRVLRSVHLDEMSLDTVESALLALVYGGHAAVAAPWCDTFMREARERNAPARQARLASIRAEIAVRLGDPRGAITYARSALDTMPPSSWGVGVGAPLSSLILAATALGDYAEAQVHLDHPVPGGIFQTRSGLLYLRARGRYSLATGDHELALRDFTRCGELMTAWGLDVPGLVAWRDDIDETRLATGEPDAPPAQLAQLAPLAPVTAGPLRLLSDAERRVAELAATGHANREIADKLFVTMSTVEQHLTRIYRKLHVSNRADLPAALNDGSGAGGWFRPES</sequence>
<proteinExistence type="predicted"/>
<evidence type="ECO:0000313" key="5">
    <source>
        <dbReference type="EMBL" id="GIE26151.1"/>
    </source>
</evidence>
<keyword evidence="1" id="KW-0805">Transcription regulation</keyword>
<evidence type="ECO:0000313" key="6">
    <source>
        <dbReference type="Proteomes" id="UP000603200"/>
    </source>
</evidence>
<dbReference type="PANTHER" id="PTHR44688">
    <property type="entry name" value="DNA-BINDING TRANSCRIPTIONAL ACTIVATOR DEVR_DOSR"/>
    <property type="match status" value="1"/>
</dbReference>
<name>A0ABQ4A5M5_9ACTN</name>
<evidence type="ECO:0000256" key="2">
    <source>
        <dbReference type="ARBA" id="ARBA00023125"/>
    </source>
</evidence>
<reference evidence="5 6" key="1">
    <citation type="submission" date="2021-01" db="EMBL/GenBank/DDBJ databases">
        <title>Whole genome shotgun sequence of Actinoplanes humidus NBRC 14915.</title>
        <authorList>
            <person name="Komaki H."/>
            <person name="Tamura T."/>
        </authorList>
    </citation>
    <scope>NUCLEOTIDE SEQUENCE [LARGE SCALE GENOMIC DNA]</scope>
    <source>
        <strain evidence="5 6">NBRC 14915</strain>
    </source>
</reference>
<dbReference type="InterPro" id="IPR011990">
    <property type="entry name" value="TPR-like_helical_dom_sf"/>
</dbReference>
<keyword evidence="2" id="KW-0238">DNA-binding</keyword>
<dbReference type="Pfam" id="PF00196">
    <property type="entry name" value="GerE"/>
    <property type="match status" value="1"/>
</dbReference>
<dbReference type="PANTHER" id="PTHR44688:SF16">
    <property type="entry name" value="DNA-BINDING TRANSCRIPTIONAL ACTIVATOR DEVR_DOSR"/>
    <property type="match status" value="1"/>
</dbReference>
<keyword evidence="6" id="KW-1185">Reference proteome</keyword>
<dbReference type="InterPro" id="IPR036388">
    <property type="entry name" value="WH-like_DNA-bd_sf"/>
</dbReference>
<evidence type="ECO:0000256" key="1">
    <source>
        <dbReference type="ARBA" id="ARBA00023015"/>
    </source>
</evidence>
<dbReference type="PRINTS" id="PR00038">
    <property type="entry name" value="HTHLUXR"/>
</dbReference>
<dbReference type="SUPFAM" id="SSF48452">
    <property type="entry name" value="TPR-like"/>
    <property type="match status" value="1"/>
</dbReference>
<keyword evidence="3" id="KW-0804">Transcription</keyword>
<dbReference type="EMBL" id="BOMN01000137">
    <property type="protein sequence ID" value="GIE26151.1"/>
    <property type="molecule type" value="Genomic_DNA"/>
</dbReference>
<dbReference type="InterPro" id="IPR027417">
    <property type="entry name" value="P-loop_NTPase"/>
</dbReference>
<dbReference type="InterPro" id="IPR041664">
    <property type="entry name" value="AAA_16"/>
</dbReference>
<organism evidence="5 6">
    <name type="scientific">Winogradskya humida</name>
    <dbReference type="NCBI Taxonomy" id="113566"/>
    <lineage>
        <taxon>Bacteria</taxon>
        <taxon>Bacillati</taxon>
        <taxon>Actinomycetota</taxon>
        <taxon>Actinomycetes</taxon>
        <taxon>Micromonosporales</taxon>
        <taxon>Micromonosporaceae</taxon>
        <taxon>Winogradskya</taxon>
    </lineage>
</organism>
<dbReference type="SUPFAM" id="SSF52540">
    <property type="entry name" value="P-loop containing nucleoside triphosphate hydrolases"/>
    <property type="match status" value="1"/>
</dbReference>
<dbReference type="PROSITE" id="PS00622">
    <property type="entry name" value="HTH_LUXR_1"/>
    <property type="match status" value="1"/>
</dbReference>
<protein>
    <submittedName>
        <fullName evidence="5">LuxR family transcriptional regulator</fullName>
    </submittedName>
</protein>
<dbReference type="PROSITE" id="PS50043">
    <property type="entry name" value="HTH_LUXR_2"/>
    <property type="match status" value="1"/>
</dbReference>
<dbReference type="Pfam" id="PF13191">
    <property type="entry name" value="AAA_16"/>
    <property type="match status" value="1"/>
</dbReference>
<evidence type="ECO:0000259" key="4">
    <source>
        <dbReference type="PROSITE" id="PS50043"/>
    </source>
</evidence>
<dbReference type="CDD" id="cd06170">
    <property type="entry name" value="LuxR_C_like"/>
    <property type="match status" value="1"/>
</dbReference>
<dbReference type="InterPro" id="IPR000792">
    <property type="entry name" value="Tscrpt_reg_LuxR_C"/>
</dbReference>